<organism evidence="1">
    <name type="scientific">Cucumis melo</name>
    <name type="common">Muskmelon</name>
    <dbReference type="NCBI Taxonomy" id="3656"/>
    <lineage>
        <taxon>Eukaryota</taxon>
        <taxon>Viridiplantae</taxon>
        <taxon>Streptophyta</taxon>
        <taxon>Embryophyta</taxon>
        <taxon>Tracheophyta</taxon>
        <taxon>Spermatophyta</taxon>
        <taxon>Magnoliopsida</taxon>
        <taxon>eudicotyledons</taxon>
        <taxon>Gunneridae</taxon>
        <taxon>Pentapetalae</taxon>
        <taxon>rosids</taxon>
        <taxon>fabids</taxon>
        <taxon>Cucurbitales</taxon>
        <taxon>Cucurbitaceae</taxon>
        <taxon>Benincaseae</taxon>
        <taxon>Cucumis</taxon>
    </lineage>
</organism>
<dbReference type="Gramene" id="MELO3C021003.2.1">
    <property type="protein sequence ID" value="MELO3C021003.2.1"/>
    <property type="gene ID" value="MELO3C021003.2"/>
</dbReference>
<proteinExistence type="predicted"/>
<dbReference type="AlphaFoldDB" id="A0A9I9DMZ6"/>
<sequence length="36" mass="4301">MTKNIKDMARLTSGWWSVERNDGWWSATVMILRFRG</sequence>
<dbReference type="EnsemblPlants" id="MELO3C021003.2.1">
    <property type="protein sequence ID" value="MELO3C021003.2.1"/>
    <property type="gene ID" value="MELO3C021003.2"/>
</dbReference>
<protein>
    <submittedName>
        <fullName evidence="1">Uncharacterized protein</fullName>
    </submittedName>
</protein>
<accession>A0A9I9DMZ6</accession>
<name>A0A9I9DMZ6_CUCME</name>
<evidence type="ECO:0000313" key="1">
    <source>
        <dbReference type="EnsemblPlants" id="MELO3C021003.2.1"/>
    </source>
</evidence>
<reference evidence="1" key="1">
    <citation type="submission" date="2023-03" db="UniProtKB">
        <authorList>
            <consortium name="EnsemblPlants"/>
        </authorList>
    </citation>
    <scope>IDENTIFICATION</scope>
</reference>